<dbReference type="PANTHER" id="PTHR46637:SF1">
    <property type="entry name" value="BLL5188 PROTEIN"/>
    <property type="match status" value="1"/>
</dbReference>
<proteinExistence type="predicted"/>
<sequence length="112" mass="12654">MVDDRLWELIAPLIPAQPPPRGPGGRPRIDDRPALEGILFVLHTGCRWRDLPPALGCGSGHTAWRRLRYWQEAGVWEKLHRAVLEELSEEEILDWSRASIDAVSVRAKRGAS</sequence>
<dbReference type="InterPro" id="IPR052909">
    <property type="entry name" value="Transposase_6_like"/>
</dbReference>
<feature type="domain" description="Insertion element IS402-like" evidence="1">
    <location>
        <begin position="3"/>
        <end position="80"/>
    </location>
</feature>
<dbReference type="PANTHER" id="PTHR46637">
    <property type="entry name" value="TIS1421-TRANSPOSASE PROTEIN A"/>
    <property type="match status" value="1"/>
</dbReference>
<name>A0A0A6VND0_KOCRO</name>
<evidence type="ECO:0000313" key="3">
    <source>
        <dbReference type="Proteomes" id="UP000030466"/>
    </source>
</evidence>
<dbReference type="EMBL" id="JSUH01000015">
    <property type="protein sequence ID" value="KHD96585.1"/>
    <property type="molecule type" value="Genomic_DNA"/>
</dbReference>
<gene>
    <name evidence="2" type="ORF">GY22_14955</name>
</gene>
<reference evidence="2 3" key="1">
    <citation type="journal article" date="2003" name="Int. J. Syst. Evol. Microbiol.">
        <title>Kocuria polaris sp. nov., an orange-pigmented psychrophilic bacterium isolated from an Antarctic cyanobacterial mat sample.</title>
        <authorList>
            <person name="Reddy G.S."/>
            <person name="Prakash J.S."/>
            <person name="Prabahar V."/>
            <person name="Matsumoto G.I."/>
            <person name="Stackebrandt E."/>
            <person name="Shivaji S."/>
        </authorList>
    </citation>
    <scope>NUCLEOTIDE SEQUENCE [LARGE SCALE GENOMIC DNA]</scope>
    <source>
        <strain evidence="2 3">CMS 76or</strain>
    </source>
</reference>
<dbReference type="AlphaFoldDB" id="A0A0A6VND0"/>
<evidence type="ECO:0000259" key="1">
    <source>
        <dbReference type="Pfam" id="PF13340"/>
    </source>
</evidence>
<accession>A0A0A6VND0</accession>
<comment type="caution">
    <text evidence="2">The sequence shown here is derived from an EMBL/GenBank/DDBJ whole genome shotgun (WGS) entry which is preliminary data.</text>
</comment>
<dbReference type="Proteomes" id="UP000030466">
    <property type="component" value="Unassembled WGS sequence"/>
</dbReference>
<evidence type="ECO:0000313" key="2">
    <source>
        <dbReference type="EMBL" id="KHD96585.1"/>
    </source>
</evidence>
<keyword evidence="3" id="KW-1185">Reference proteome</keyword>
<dbReference type="NCBIfam" id="NF033580">
    <property type="entry name" value="transpos_IS5_3"/>
    <property type="match status" value="1"/>
</dbReference>
<dbReference type="Pfam" id="PF13340">
    <property type="entry name" value="DUF4096"/>
    <property type="match status" value="1"/>
</dbReference>
<dbReference type="InterPro" id="IPR025161">
    <property type="entry name" value="IS402-like_dom"/>
</dbReference>
<organism evidence="2 3">
    <name type="scientific">Kocuria rosea subsp. polaris</name>
    <dbReference type="NCBI Taxonomy" id="136273"/>
    <lineage>
        <taxon>Bacteria</taxon>
        <taxon>Bacillati</taxon>
        <taxon>Actinomycetota</taxon>
        <taxon>Actinomycetes</taxon>
        <taxon>Micrococcales</taxon>
        <taxon>Micrococcaceae</taxon>
        <taxon>Kocuria</taxon>
    </lineage>
</organism>
<protein>
    <submittedName>
        <fullName evidence="2">Transposase</fullName>
    </submittedName>
</protein>